<evidence type="ECO:0000313" key="15">
    <source>
        <dbReference type="EMBL" id="KRU22216.1"/>
    </source>
</evidence>
<dbReference type="InterPro" id="IPR039426">
    <property type="entry name" value="TonB-dep_rcpt-like"/>
</dbReference>
<dbReference type="RefSeq" id="WP_058025020.1">
    <property type="nucleotide sequence ID" value="NZ_LNDJ01000075.1"/>
</dbReference>
<dbReference type="STRING" id="554343.AS194_09275"/>
<feature type="domain" description="TonB-dependent receptor-like beta-barrel" evidence="13">
    <location>
        <begin position="197"/>
        <end position="609"/>
    </location>
</feature>
<dbReference type="InterPro" id="IPR037066">
    <property type="entry name" value="Plug_dom_sf"/>
</dbReference>
<accession>A0A0T6DRD0</accession>
<keyword evidence="4 10" id="KW-0812">Transmembrane</keyword>
<dbReference type="InterPro" id="IPR012910">
    <property type="entry name" value="Plug_dom"/>
</dbReference>
<keyword evidence="8 10" id="KW-0472">Membrane</keyword>
<evidence type="ECO:0000256" key="10">
    <source>
        <dbReference type="PROSITE-ProRule" id="PRU01360"/>
    </source>
</evidence>
<keyword evidence="9 10" id="KW-0998">Cell outer membrane</keyword>
<evidence type="ECO:0000259" key="13">
    <source>
        <dbReference type="Pfam" id="PF00593"/>
    </source>
</evidence>
<keyword evidence="7 11" id="KW-0798">TonB box</keyword>
<dbReference type="CDD" id="cd01347">
    <property type="entry name" value="ligand_gated_channel"/>
    <property type="match status" value="1"/>
</dbReference>
<dbReference type="Pfam" id="PF07715">
    <property type="entry name" value="Plug"/>
    <property type="match status" value="1"/>
</dbReference>
<keyword evidence="16" id="KW-1185">Reference proteome</keyword>
<dbReference type="Gene3D" id="2.40.170.20">
    <property type="entry name" value="TonB-dependent receptor, beta-barrel domain"/>
    <property type="match status" value="1"/>
</dbReference>
<evidence type="ECO:0000256" key="8">
    <source>
        <dbReference type="ARBA" id="ARBA00023136"/>
    </source>
</evidence>
<dbReference type="Proteomes" id="UP000051202">
    <property type="component" value="Unassembled WGS sequence"/>
</dbReference>
<comment type="caution">
    <text evidence="15">The sequence shown here is derived from an EMBL/GenBank/DDBJ whole genome shotgun (WGS) entry which is preliminary data.</text>
</comment>
<dbReference type="GO" id="GO:0009279">
    <property type="term" value="C:cell outer membrane"/>
    <property type="evidence" value="ECO:0007669"/>
    <property type="project" value="UniProtKB-SubCell"/>
</dbReference>
<keyword evidence="6" id="KW-0406">Ion transport</keyword>
<gene>
    <name evidence="15" type="ORF">AS194_09275</name>
</gene>
<feature type="signal peptide" evidence="12">
    <location>
        <begin position="1"/>
        <end position="30"/>
    </location>
</feature>
<dbReference type="AlphaFoldDB" id="A0A0T6DRD0"/>
<keyword evidence="3 10" id="KW-1134">Transmembrane beta strand</keyword>
<evidence type="ECO:0000259" key="14">
    <source>
        <dbReference type="Pfam" id="PF07715"/>
    </source>
</evidence>
<dbReference type="InterPro" id="IPR036942">
    <property type="entry name" value="Beta-barrel_TonB_sf"/>
</dbReference>
<organism evidence="15 16">
    <name type="scientific">Psychrobacter piscatorii</name>
    <dbReference type="NCBI Taxonomy" id="554343"/>
    <lineage>
        <taxon>Bacteria</taxon>
        <taxon>Pseudomonadati</taxon>
        <taxon>Pseudomonadota</taxon>
        <taxon>Gammaproteobacteria</taxon>
        <taxon>Moraxellales</taxon>
        <taxon>Moraxellaceae</taxon>
        <taxon>Psychrobacter</taxon>
    </lineage>
</organism>
<dbReference type="InterPro" id="IPR000531">
    <property type="entry name" value="Beta-barrel_TonB"/>
</dbReference>
<evidence type="ECO:0000256" key="1">
    <source>
        <dbReference type="ARBA" id="ARBA00004571"/>
    </source>
</evidence>
<evidence type="ECO:0000313" key="16">
    <source>
        <dbReference type="Proteomes" id="UP000051202"/>
    </source>
</evidence>
<evidence type="ECO:0000256" key="7">
    <source>
        <dbReference type="ARBA" id="ARBA00023077"/>
    </source>
</evidence>
<evidence type="ECO:0000256" key="9">
    <source>
        <dbReference type="ARBA" id="ARBA00023237"/>
    </source>
</evidence>
<protein>
    <submittedName>
        <fullName evidence="15">Ligand-gated channel</fullName>
    </submittedName>
</protein>
<dbReference type="PANTHER" id="PTHR30069:SF53">
    <property type="entry name" value="COLICIN I RECEPTOR-RELATED"/>
    <property type="match status" value="1"/>
</dbReference>
<comment type="similarity">
    <text evidence="10 11">Belongs to the TonB-dependent receptor family.</text>
</comment>
<dbReference type="PANTHER" id="PTHR30069">
    <property type="entry name" value="TONB-DEPENDENT OUTER MEMBRANE RECEPTOR"/>
    <property type="match status" value="1"/>
</dbReference>
<evidence type="ECO:0000256" key="12">
    <source>
        <dbReference type="SAM" id="SignalP"/>
    </source>
</evidence>
<comment type="subcellular location">
    <subcellularLocation>
        <location evidence="1 10">Cell outer membrane</location>
        <topology evidence="1 10">Multi-pass membrane protein</topology>
    </subcellularLocation>
</comment>
<keyword evidence="2 10" id="KW-0813">Transport</keyword>
<evidence type="ECO:0000256" key="6">
    <source>
        <dbReference type="ARBA" id="ARBA00023065"/>
    </source>
</evidence>
<keyword evidence="5 12" id="KW-0732">Signal</keyword>
<evidence type="ECO:0000256" key="4">
    <source>
        <dbReference type="ARBA" id="ARBA00022692"/>
    </source>
</evidence>
<evidence type="ECO:0000256" key="3">
    <source>
        <dbReference type="ARBA" id="ARBA00022452"/>
    </source>
</evidence>
<reference evidence="15 16" key="1">
    <citation type="submission" date="2015-11" db="EMBL/GenBank/DDBJ databases">
        <title>Permanent draft genome of Psychrobacter piscatorii LQ58.</title>
        <authorList>
            <person name="Zhou M."/>
            <person name="Dong B."/>
            <person name="Liu Q."/>
        </authorList>
    </citation>
    <scope>NUCLEOTIDE SEQUENCE [LARGE SCALE GENOMIC DNA]</scope>
    <source>
        <strain evidence="15 16">LQ58</strain>
    </source>
</reference>
<dbReference type="EMBL" id="LNDJ01000075">
    <property type="protein sequence ID" value="KRU22216.1"/>
    <property type="molecule type" value="Genomic_DNA"/>
</dbReference>
<sequence>MSLSRSSSRTYLRLSILSALGLFAVNTAMAATPEVINTNDSEMPQVELDKIVVTATRTPTKTSNVIAQTRVIDSEELQRYQGQTALEILQRQPGISHYSNGSMGSVSKIYMRGYEGKQILVLIDGIRYSSLSAGGATLSLLPADQIERIEILYGASGSSIYGADAMGGVVQIFTKGSNVEKSQFSITAGVGSNDQYTYGAAAQFANNEGTTLSLSASHNETNGFNAKLPSAYGFNQDNDGYESDNVSLALNQRINEQWSTGVSALYSKSTIEFDNGATRDDYSDQENGAAQAFVDWRYLPGSSVKLQYGHSIDKLDNKFGDIFDTKQDQINLIGKHRLPVGQAIYGLEYLDQSLDTTASGYNIEDRDVKSAFLGYLLANNQFDAQANIRFDDNSQHGDQTTYNLGGAYHFNPSLRIGANYAKGFRAPDFNELYYPGSGNPRLNAETSDNYEAFIEYETLLQSTRLTGYHNKVDDLINFNALYDSDGKYIGGSYENIEQTKTKGVSLTSDWVINNYLLGGSYDYQQAKDDSGKANDGNFLAIRPEHKGLVYMGYRLPSLDIRAEYQYVDDYYSGTDNTDAQLVDSYGLLNISGNYQLTNNLTMTARLNNVTNKKYITLPGYNTDGTNFFTSLTYNWF</sequence>
<feature type="chain" id="PRO_5006669033" evidence="12">
    <location>
        <begin position="31"/>
        <end position="636"/>
    </location>
</feature>
<name>A0A0T6DRD0_9GAMM</name>
<feature type="domain" description="TonB-dependent receptor plug" evidence="14">
    <location>
        <begin position="64"/>
        <end position="169"/>
    </location>
</feature>
<dbReference type="SUPFAM" id="SSF56935">
    <property type="entry name" value="Porins"/>
    <property type="match status" value="1"/>
</dbReference>
<proteinExistence type="inferred from homology"/>
<dbReference type="Pfam" id="PF00593">
    <property type="entry name" value="TonB_dep_Rec_b-barrel"/>
    <property type="match status" value="1"/>
</dbReference>
<dbReference type="Gene3D" id="2.170.130.10">
    <property type="entry name" value="TonB-dependent receptor, plug domain"/>
    <property type="match status" value="1"/>
</dbReference>
<evidence type="ECO:0000256" key="5">
    <source>
        <dbReference type="ARBA" id="ARBA00022729"/>
    </source>
</evidence>
<dbReference type="GO" id="GO:0006811">
    <property type="term" value="P:monoatomic ion transport"/>
    <property type="evidence" value="ECO:0007669"/>
    <property type="project" value="UniProtKB-KW"/>
</dbReference>
<evidence type="ECO:0000256" key="2">
    <source>
        <dbReference type="ARBA" id="ARBA00022448"/>
    </source>
</evidence>
<dbReference type="PROSITE" id="PS52016">
    <property type="entry name" value="TONB_DEPENDENT_REC_3"/>
    <property type="match status" value="1"/>
</dbReference>
<dbReference type="GO" id="GO:0015889">
    <property type="term" value="P:cobalamin transport"/>
    <property type="evidence" value="ECO:0007669"/>
    <property type="project" value="TreeGrafter"/>
</dbReference>
<evidence type="ECO:0000256" key="11">
    <source>
        <dbReference type="RuleBase" id="RU003357"/>
    </source>
</evidence>